<dbReference type="InterPro" id="IPR014152">
    <property type="entry name" value="AddA"/>
</dbReference>
<dbReference type="GO" id="GO:0003690">
    <property type="term" value="F:double-stranded DNA binding"/>
    <property type="evidence" value="ECO:0007669"/>
    <property type="project" value="UniProtKB-UniRule"/>
</dbReference>
<evidence type="ECO:0000256" key="5">
    <source>
        <dbReference type="ARBA" id="ARBA00022806"/>
    </source>
</evidence>
<dbReference type="Pfam" id="PF12705">
    <property type="entry name" value="PDDEXK_1"/>
    <property type="match status" value="1"/>
</dbReference>
<feature type="compositionally biased region" description="Low complexity" evidence="15">
    <location>
        <begin position="539"/>
        <end position="549"/>
    </location>
</feature>
<evidence type="ECO:0000259" key="17">
    <source>
        <dbReference type="PROSITE" id="PS51217"/>
    </source>
</evidence>
<dbReference type="RefSeq" id="WP_092481625.1">
    <property type="nucleotide sequence ID" value="NZ_FOYM01000001.1"/>
</dbReference>
<dbReference type="InterPro" id="IPR014017">
    <property type="entry name" value="DNA_helicase_UvrD-like_C"/>
</dbReference>
<dbReference type="Pfam" id="PF13361">
    <property type="entry name" value="UvrD_C"/>
    <property type="match status" value="1"/>
</dbReference>
<feature type="region of interest" description="Disordered" evidence="15">
    <location>
        <begin position="535"/>
        <end position="560"/>
    </location>
</feature>
<feature type="domain" description="UvrD-like helicase ATP-binding" evidence="16">
    <location>
        <begin position="3"/>
        <end position="478"/>
    </location>
</feature>
<dbReference type="GO" id="GO:0005524">
    <property type="term" value="F:ATP binding"/>
    <property type="evidence" value="ECO:0007669"/>
    <property type="project" value="UniProtKB-UniRule"/>
</dbReference>
<keyword evidence="6 13" id="KW-0269">Exonuclease</keyword>
<feature type="binding site" evidence="14">
    <location>
        <begin position="24"/>
        <end position="31"/>
    </location>
    <ligand>
        <name>ATP</name>
        <dbReference type="ChEBI" id="CHEBI:30616"/>
    </ligand>
</feature>
<feature type="compositionally biased region" description="Acidic residues" evidence="15">
    <location>
        <begin position="550"/>
        <end position="560"/>
    </location>
</feature>
<keyword evidence="19" id="KW-1185">Reference proteome</keyword>
<comment type="function">
    <text evidence="13">The heterodimer acts as both an ATP-dependent DNA helicase and an ATP-dependent, dual-direction single-stranded exonuclease. Recognizes the chi site generating a DNA molecule suitable for the initiation of homologous recombination. The AddA nuclease domain is required for chi fragment generation; this subunit has the helicase and 3' -&gt; 5' nuclease activities.</text>
</comment>
<name>A0A1I6CRD8_9FIRM</name>
<comment type="subunit">
    <text evidence="13">Heterodimer of AddA and AddB/RexB.</text>
</comment>
<evidence type="ECO:0000313" key="18">
    <source>
        <dbReference type="EMBL" id="SFQ95729.1"/>
    </source>
</evidence>
<gene>
    <name evidence="13" type="primary">addA</name>
    <name evidence="18" type="ORF">SAMN05660706_101240</name>
</gene>
<dbReference type="AlphaFoldDB" id="A0A1I6CRD8"/>
<evidence type="ECO:0000256" key="14">
    <source>
        <dbReference type="PROSITE-ProRule" id="PRU00560"/>
    </source>
</evidence>
<evidence type="ECO:0000256" key="15">
    <source>
        <dbReference type="SAM" id="MobiDB-lite"/>
    </source>
</evidence>
<accession>A0A1I6CRD8</accession>
<dbReference type="Gene3D" id="6.10.250.2380">
    <property type="match status" value="1"/>
</dbReference>
<evidence type="ECO:0000256" key="3">
    <source>
        <dbReference type="ARBA" id="ARBA00022763"/>
    </source>
</evidence>
<dbReference type="PROSITE" id="PS51198">
    <property type="entry name" value="UVRD_HELICASE_ATP_BIND"/>
    <property type="match status" value="1"/>
</dbReference>
<dbReference type="InterPro" id="IPR014016">
    <property type="entry name" value="UvrD-like_ATP-bd"/>
</dbReference>
<comment type="similarity">
    <text evidence="13">Belongs to the helicase family. AddA subfamily.</text>
</comment>
<evidence type="ECO:0000256" key="10">
    <source>
        <dbReference type="ARBA" id="ARBA00023235"/>
    </source>
</evidence>
<keyword evidence="7 13" id="KW-0067">ATP-binding</keyword>
<dbReference type="InterPro" id="IPR000212">
    <property type="entry name" value="DNA_helicase_UvrD/REP"/>
</dbReference>
<dbReference type="Pfam" id="PF00580">
    <property type="entry name" value="UvrD-helicase"/>
    <property type="match status" value="1"/>
</dbReference>
<dbReference type="SUPFAM" id="SSF52980">
    <property type="entry name" value="Restriction endonuclease-like"/>
    <property type="match status" value="1"/>
</dbReference>
<dbReference type="GO" id="GO:0033202">
    <property type="term" value="C:DNA helicase complex"/>
    <property type="evidence" value="ECO:0007669"/>
    <property type="project" value="TreeGrafter"/>
</dbReference>
<comment type="cofactor">
    <cofactor evidence="13">
        <name>Mg(2+)</name>
        <dbReference type="ChEBI" id="CHEBI:18420"/>
    </cofactor>
</comment>
<dbReference type="OrthoDB" id="9810135at2"/>
<proteinExistence type="inferred from homology"/>
<keyword evidence="10 13" id="KW-0413">Isomerase</keyword>
<dbReference type="SUPFAM" id="SSF52540">
    <property type="entry name" value="P-loop containing nucleoside triphosphate hydrolases"/>
    <property type="match status" value="1"/>
</dbReference>
<comment type="catalytic activity">
    <reaction evidence="12 13">
        <text>ATP + H2O = ADP + phosphate + H(+)</text>
        <dbReference type="Rhea" id="RHEA:13065"/>
        <dbReference type="ChEBI" id="CHEBI:15377"/>
        <dbReference type="ChEBI" id="CHEBI:15378"/>
        <dbReference type="ChEBI" id="CHEBI:30616"/>
        <dbReference type="ChEBI" id="CHEBI:43474"/>
        <dbReference type="ChEBI" id="CHEBI:456216"/>
        <dbReference type="EC" id="5.6.2.4"/>
    </reaction>
</comment>
<dbReference type="EMBL" id="FOYM01000001">
    <property type="protein sequence ID" value="SFQ95729.1"/>
    <property type="molecule type" value="Genomic_DNA"/>
</dbReference>
<feature type="domain" description="UvrD-like helicase C-terminal" evidence="17">
    <location>
        <begin position="522"/>
        <end position="814"/>
    </location>
</feature>
<dbReference type="Gene3D" id="3.40.50.300">
    <property type="entry name" value="P-loop containing nucleotide triphosphate hydrolases"/>
    <property type="match status" value="3"/>
</dbReference>
<evidence type="ECO:0000256" key="6">
    <source>
        <dbReference type="ARBA" id="ARBA00022839"/>
    </source>
</evidence>
<evidence type="ECO:0000256" key="4">
    <source>
        <dbReference type="ARBA" id="ARBA00022801"/>
    </source>
</evidence>
<dbReference type="EC" id="5.6.2.4" evidence="13"/>
<dbReference type="PANTHER" id="PTHR11070">
    <property type="entry name" value="UVRD / RECB / PCRA DNA HELICASE FAMILY MEMBER"/>
    <property type="match status" value="1"/>
</dbReference>
<evidence type="ECO:0000256" key="12">
    <source>
        <dbReference type="ARBA" id="ARBA00048988"/>
    </source>
</evidence>
<evidence type="ECO:0000256" key="11">
    <source>
        <dbReference type="ARBA" id="ARBA00034617"/>
    </source>
</evidence>
<evidence type="ECO:0000256" key="1">
    <source>
        <dbReference type="ARBA" id="ARBA00022722"/>
    </source>
</evidence>
<evidence type="ECO:0000256" key="13">
    <source>
        <dbReference type="HAMAP-Rule" id="MF_01451"/>
    </source>
</evidence>
<evidence type="ECO:0000259" key="16">
    <source>
        <dbReference type="PROSITE" id="PS51198"/>
    </source>
</evidence>
<keyword evidence="5 13" id="KW-0347">Helicase</keyword>
<dbReference type="PROSITE" id="PS51217">
    <property type="entry name" value="UVRD_HELICASE_CTER"/>
    <property type="match status" value="1"/>
</dbReference>
<keyword evidence="3 13" id="KW-0227">DNA damage</keyword>
<keyword evidence="2 13" id="KW-0547">Nucleotide-binding</keyword>
<dbReference type="PANTHER" id="PTHR11070:SF48">
    <property type="entry name" value="ATP-DEPENDENT HELICASE_NUCLEASE SUBUNIT A"/>
    <property type="match status" value="1"/>
</dbReference>
<reference evidence="19" key="1">
    <citation type="submission" date="2016-10" db="EMBL/GenBank/DDBJ databases">
        <authorList>
            <person name="Varghese N."/>
            <person name="Submissions S."/>
        </authorList>
    </citation>
    <scope>NUCLEOTIDE SEQUENCE [LARGE SCALE GENOMIC DNA]</scope>
    <source>
        <strain evidence="19">DSM 3669</strain>
    </source>
</reference>
<dbReference type="GO" id="GO:0016887">
    <property type="term" value="F:ATP hydrolysis activity"/>
    <property type="evidence" value="ECO:0007669"/>
    <property type="project" value="RHEA"/>
</dbReference>
<dbReference type="GO" id="GO:0005829">
    <property type="term" value="C:cytosol"/>
    <property type="evidence" value="ECO:0007669"/>
    <property type="project" value="TreeGrafter"/>
</dbReference>
<dbReference type="GO" id="GO:0043138">
    <property type="term" value="F:3'-5' DNA helicase activity"/>
    <property type="evidence" value="ECO:0007669"/>
    <property type="project" value="UniProtKB-UniRule"/>
</dbReference>
<dbReference type="Gene3D" id="3.90.320.10">
    <property type="match status" value="1"/>
</dbReference>
<dbReference type="InterPro" id="IPR011335">
    <property type="entry name" value="Restrct_endonuc-II-like"/>
</dbReference>
<evidence type="ECO:0000313" key="19">
    <source>
        <dbReference type="Proteomes" id="UP000199584"/>
    </source>
</evidence>
<dbReference type="FunFam" id="3.40.50.300:FF:001236">
    <property type="entry name" value="ATP-dependent helicase/nuclease subunit A"/>
    <property type="match status" value="1"/>
</dbReference>
<protein>
    <recommendedName>
        <fullName evidence="13">ATP-dependent helicase/nuclease subunit A</fullName>
        <ecNumber evidence="13">3.1.-.-</ecNumber>
        <ecNumber evidence="13">5.6.2.4</ecNumber>
    </recommendedName>
    <alternativeName>
        <fullName evidence="13">ATP-dependent helicase/nuclease AddA</fullName>
    </alternativeName>
    <alternativeName>
        <fullName evidence="13">DNA 3'-5' helicase AddA</fullName>
    </alternativeName>
</protein>
<dbReference type="HAMAP" id="MF_01451">
    <property type="entry name" value="AddA"/>
    <property type="match status" value="1"/>
</dbReference>
<dbReference type="InterPro" id="IPR038726">
    <property type="entry name" value="PDDEXK_AddAB-type"/>
</dbReference>
<sequence length="1246" mass="138455">MTKEWTREQADAISGRDRRLLVAAAAGAGKTAVLVERIIRRITEPAGPVDVDRLLVVTFTAAAAAEMRERIGLAITRALEIDPGSGLLRRQLALLQRANISTIHSFCLEIVRQHFYRLELDPVFRVADETEAALLQLDVLEDVFERRFAAGDQHFLALADCYGGRRDDAGLQDLVLELFRFSRSTPDPAGWLQKLPVMFDLTGEEAVDDLPWFRILKTGISRELAGIRGMLEQAVRLVERPGGPAPYHATLRQDLALLDDLSRACAAGWDKLYRQFVNVGFARLASCKKGETDEELKKLAKKMRDGAKERIIKMQQRYFSRSPAELLGDLHALAPLMGVLAGLVTEFAACYRQAKLDRGIVDFSDLEHYALQVLLDVEDAAGGAARPSPVALELRNRFAEILVDEYQDINAVQEAIINLVAGPEDEAGPGLFMVGDVKQSIYRFRLAEPGLFMAKYQGFAAGTGAGRLINLARNFRSRRPVVDAVNYIFRQVMSPDVGEMAYDEKAELVCGARYPDLPGDAWAAGTAELHLIETGEGPGAPADETAGTGEEADAASEAEEDLDAVQVEARTVAQRISKLLEDGYPVFDRERGQYRPAAYRDVVVLLRATTGRANIFVEEFGRLGVPAYADLNTGYFEAVEVETVLSLLKIIDNPRQDVPLAAVLRSPMAGFNSDELAQIRLCVSRGDFYDAVVMAALEGPEELAGRLARFLQRLERWRTRARQGGLAELIWLLYRETGYYDFVGGLPGGGQRQANLRALYHRARQYESTTYRGLFRFLRFIERIRENDGDMGAARALGENENLVRIMSIHKSKGLEFPIVIVAGLGKRFNLMDLNKNVLMHRDLGLGPQLVDPEKRVTFPTVAKLAVREKLRAEALAEEMRVLYVAMTRAREKLILVGAVRKLRECAARWCSAVEIRERELPAWLTAGAAHYLDWLVPALARHRDGAPLRELAGAGEPPAAAAGDASAWRVYLWDGAARQREKEDRPAFKYMEYLRRREPVPAGGPPAGRVRECLTWRYPHRHLQGLAARETVTGLKKPASPDGGPGPVELPRDFRISMAARPAFAQKLHGLTAAERGQALHLALQLLDLRGRLDEDGIRDQLAAMVLREQISREHAAAVDPQAVAAFFRSPLGQRLLRSKRVYRELPFTLAVPAEQVYPHVERLTGSGETVLVQGIIDCLAEEGDGLLLVDYKTDRYAPDTLTQTAGRYRDQLELYARAAQDITGRRVIAAYLYMFYGGDTVSFN</sequence>
<organism evidence="18 19">
    <name type="scientific">Desulfoscipio geothermicus DSM 3669</name>
    <dbReference type="NCBI Taxonomy" id="1121426"/>
    <lineage>
        <taxon>Bacteria</taxon>
        <taxon>Bacillati</taxon>
        <taxon>Bacillota</taxon>
        <taxon>Clostridia</taxon>
        <taxon>Eubacteriales</taxon>
        <taxon>Desulfallaceae</taxon>
        <taxon>Desulfoscipio</taxon>
    </lineage>
</organism>
<dbReference type="InterPro" id="IPR011604">
    <property type="entry name" value="PDDEXK-like_dom_sf"/>
</dbReference>
<dbReference type="EC" id="3.1.-.-" evidence="13"/>
<evidence type="ECO:0000256" key="2">
    <source>
        <dbReference type="ARBA" id="ARBA00022741"/>
    </source>
</evidence>
<keyword evidence="9 13" id="KW-0234">DNA repair</keyword>
<keyword evidence="4 13" id="KW-0378">Hydrolase</keyword>
<dbReference type="InterPro" id="IPR027417">
    <property type="entry name" value="P-loop_NTPase"/>
</dbReference>
<keyword evidence="1 13" id="KW-0540">Nuclease</keyword>
<dbReference type="STRING" id="39060.SAMN05660706_101240"/>
<dbReference type="NCBIfam" id="TIGR02785">
    <property type="entry name" value="addA_Gpos"/>
    <property type="match status" value="1"/>
</dbReference>
<keyword evidence="8 13" id="KW-0238">DNA-binding</keyword>
<dbReference type="GO" id="GO:0008408">
    <property type="term" value="F:3'-5' exonuclease activity"/>
    <property type="evidence" value="ECO:0007669"/>
    <property type="project" value="UniProtKB-UniRule"/>
</dbReference>
<dbReference type="Proteomes" id="UP000199584">
    <property type="component" value="Unassembled WGS sequence"/>
</dbReference>
<evidence type="ECO:0000256" key="7">
    <source>
        <dbReference type="ARBA" id="ARBA00022840"/>
    </source>
</evidence>
<evidence type="ECO:0000256" key="9">
    <source>
        <dbReference type="ARBA" id="ARBA00023204"/>
    </source>
</evidence>
<evidence type="ECO:0000256" key="8">
    <source>
        <dbReference type="ARBA" id="ARBA00023125"/>
    </source>
</evidence>
<dbReference type="GO" id="GO:0000724">
    <property type="term" value="P:double-strand break repair via homologous recombination"/>
    <property type="evidence" value="ECO:0007669"/>
    <property type="project" value="UniProtKB-UniRule"/>
</dbReference>
<comment type="catalytic activity">
    <reaction evidence="11 13">
        <text>Couples ATP hydrolysis with the unwinding of duplex DNA by translocating in the 3'-5' direction.</text>
        <dbReference type="EC" id="5.6.2.4"/>
    </reaction>
</comment>